<comment type="caution">
    <text evidence="3">The sequence shown here is derived from an EMBL/GenBank/DDBJ whole genome shotgun (WGS) entry which is preliminary data.</text>
</comment>
<dbReference type="RefSeq" id="WP_016684967.1">
    <property type="nucleotide sequence ID" value="NZ_JEXJ01000007.1"/>
</dbReference>
<evidence type="ECO:0000313" key="2">
    <source>
        <dbReference type="EMBL" id="EXC39160.1"/>
    </source>
</evidence>
<dbReference type="PATRIC" id="fig|1310630.3.peg.4052"/>
<reference evidence="3 4" key="1">
    <citation type="submission" date="2014-02" db="EMBL/GenBank/DDBJ databases">
        <title>Comparative genomics and transcriptomics to identify genetic mechanisms underlying the emergence of carbapenem resistant Acinetobacter baumannii (CRAb).</title>
        <authorList>
            <person name="Harris A.D."/>
            <person name="Johnson K.J."/>
            <person name="George J."/>
            <person name="Shefchek K."/>
            <person name="Daugherty S.C."/>
            <person name="Parankush S."/>
            <person name="Sadzewicz L."/>
            <person name="Tallon L."/>
            <person name="Sengamalay N."/>
            <person name="Hazen T.H."/>
            <person name="Rasko D.A."/>
        </authorList>
    </citation>
    <scope>NUCLEOTIDE SEQUENCE [LARGE SCALE GENOMIC DNA]</scope>
    <source>
        <strain evidence="3 4">99063</strain>
    </source>
</reference>
<organism evidence="3 4">
    <name type="scientific">Acinetobacter baumannii 99063</name>
    <dbReference type="NCBI Taxonomy" id="1310630"/>
    <lineage>
        <taxon>Bacteria</taxon>
        <taxon>Pseudomonadati</taxon>
        <taxon>Pseudomonadota</taxon>
        <taxon>Gammaproteobacteria</taxon>
        <taxon>Moraxellales</taxon>
        <taxon>Moraxellaceae</taxon>
        <taxon>Acinetobacter</taxon>
        <taxon>Acinetobacter calcoaceticus/baumannii complex</taxon>
    </lineage>
</organism>
<sequence length="183" mass="21343">MNYLFKFLLIVPVLLPITSLFAKADNTKYHAVAAFITGKVYSCEYKITYTNYEKQKIFENEKVAYKNLPFIYTKLLYSVYHRETYSRDKLPTSLKTDMENGSTAQAPRELNIKVDFDVKMDKRAYNIRLTPSTGSESLDHSIKNAFSSAKFDTKKKFWWGDTLAFSDEIRLEKVDTCQVRNLH</sequence>
<evidence type="ECO:0008006" key="5">
    <source>
        <dbReference type="Google" id="ProtNLM"/>
    </source>
</evidence>
<dbReference type="AlphaFoldDB" id="A0A009SJG6"/>
<protein>
    <recommendedName>
        <fullName evidence="5">DUF3108 domain-containing protein</fullName>
    </recommendedName>
</protein>
<dbReference type="EMBL" id="JEXJ01000007">
    <property type="protein sequence ID" value="EXC53108.1"/>
    <property type="molecule type" value="Genomic_DNA"/>
</dbReference>
<feature type="chain" id="PRO_5007366947" description="DUF3108 domain-containing protein" evidence="1">
    <location>
        <begin position="25"/>
        <end position="183"/>
    </location>
</feature>
<name>A0A009SJG6_ACIBA</name>
<evidence type="ECO:0000313" key="4">
    <source>
        <dbReference type="Proteomes" id="UP000020735"/>
    </source>
</evidence>
<evidence type="ECO:0000256" key="1">
    <source>
        <dbReference type="SAM" id="SignalP"/>
    </source>
</evidence>
<accession>A0A009SJG6</accession>
<gene>
    <name evidence="3" type="ORF">J529_0754</name>
    <name evidence="2" type="ORF">J529_4360</name>
</gene>
<dbReference type="EMBL" id="JEXJ01000244">
    <property type="protein sequence ID" value="EXC39160.1"/>
    <property type="molecule type" value="Genomic_DNA"/>
</dbReference>
<evidence type="ECO:0000313" key="3">
    <source>
        <dbReference type="EMBL" id="EXC53108.1"/>
    </source>
</evidence>
<feature type="signal peptide" evidence="1">
    <location>
        <begin position="1"/>
        <end position="24"/>
    </location>
</feature>
<proteinExistence type="predicted"/>
<dbReference type="Proteomes" id="UP000020735">
    <property type="component" value="Unassembled WGS sequence"/>
</dbReference>
<keyword evidence="1" id="KW-0732">Signal</keyword>